<dbReference type="SUPFAM" id="SSF46689">
    <property type="entry name" value="Homeodomain-like"/>
    <property type="match status" value="1"/>
</dbReference>
<gene>
    <name evidence="4" type="ORF">BCL90_0792</name>
    <name evidence="5" type="ORF">E3V97_12175</name>
</gene>
<evidence type="ECO:0000313" key="5">
    <source>
        <dbReference type="EMBL" id="TFB31352.1"/>
    </source>
</evidence>
<dbReference type="OrthoDB" id="649282at2"/>
<dbReference type="GO" id="GO:0003677">
    <property type="term" value="F:DNA binding"/>
    <property type="evidence" value="ECO:0007669"/>
    <property type="project" value="UniProtKB-UniRule"/>
</dbReference>
<evidence type="ECO:0000313" key="4">
    <source>
        <dbReference type="EMBL" id="RLJ80056.1"/>
    </source>
</evidence>
<keyword evidence="1 2" id="KW-0238">DNA-binding</keyword>
<dbReference type="EMBL" id="SOPX01000002">
    <property type="protein sequence ID" value="TFB31352.1"/>
    <property type="molecule type" value="Genomic_DNA"/>
</dbReference>
<dbReference type="Gene3D" id="1.10.357.10">
    <property type="entry name" value="Tetracycline Repressor, domain 2"/>
    <property type="match status" value="1"/>
</dbReference>
<dbReference type="EMBL" id="RCCK01000010">
    <property type="protein sequence ID" value="RLJ80056.1"/>
    <property type="molecule type" value="Genomic_DNA"/>
</dbReference>
<dbReference type="PRINTS" id="PR00455">
    <property type="entry name" value="HTHTETR"/>
</dbReference>
<evidence type="ECO:0000259" key="3">
    <source>
        <dbReference type="PROSITE" id="PS50977"/>
    </source>
</evidence>
<comment type="caution">
    <text evidence="4">The sequence shown here is derived from an EMBL/GenBank/DDBJ whole genome shotgun (WGS) entry which is preliminary data.</text>
</comment>
<dbReference type="RefSeq" id="WP_121282683.1">
    <property type="nucleotide sequence ID" value="NZ_RCCK01000010.1"/>
</dbReference>
<keyword evidence="7" id="KW-1185">Reference proteome</keyword>
<name>A0A497YC50_9SPHI</name>
<evidence type="ECO:0000256" key="2">
    <source>
        <dbReference type="PROSITE-ProRule" id="PRU00335"/>
    </source>
</evidence>
<feature type="domain" description="HTH tetR-type" evidence="3">
    <location>
        <begin position="21"/>
        <end position="81"/>
    </location>
</feature>
<evidence type="ECO:0000256" key="1">
    <source>
        <dbReference type="ARBA" id="ARBA00023125"/>
    </source>
</evidence>
<dbReference type="Pfam" id="PF00440">
    <property type="entry name" value="TetR_N"/>
    <property type="match status" value="1"/>
</dbReference>
<reference evidence="5 7" key="2">
    <citation type="submission" date="2019-03" db="EMBL/GenBank/DDBJ databases">
        <authorList>
            <person name="He R.-H."/>
        </authorList>
    </citation>
    <scope>NUCLEOTIDE SEQUENCE [LARGE SCALE GENOMIC DNA]</scope>
    <source>
        <strain evidence="5 7">DSM 19624</strain>
    </source>
</reference>
<dbReference type="InterPro" id="IPR001647">
    <property type="entry name" value="HTH_TetR"/>
</dbReference>
<dbReference type="Proteomes" id="UP000297429">
    <property type="component" value="Unassembled WGS sequence"/>
</dbReference>
<sequence length="226" mass="26807">MEVLLKFKLNEHLYLRDPEQTAIGKAIVSNAIELIFEIGFEQFTFKKLASRINSTEPTIYRYFTSKYKLLTYILNWYWTYLEYVCKMHLVEVNDPTKKMILILEIITHHINHHTQLHDYNLDHLHLIVISESSKSYLVKEVDEINNDMMFAPLKSLCLFISEVILKLEPHFPYPRSLASTLLETAHNQHFFSEHLPKLTDNASRENHKDYVLKYLTRLTFYTVKPA</sequence>
<proteinExistence type="predicted"/>
<evidence type="ECO:0000313" key="7">
    <source>
        <dbReference type="Proteomes" id="UP000297429"/>
    </source>
</evidence>
<dbReference type="PROSITE" id="PS50977">
    <property type="entry name" value="HTH_TETR_2"/>
    <property type="match status" value="1"/>
</dbReference>
<dbReference type="InterPro" id="IPR009057">
    <property type="entry name" value="Homeodomain-like_sf"/>
</dbReference>
<dbReference type="Proteomes" id="UP000273898">
    <property type="component" value="Unassembled WGS sequence"/>
</dbReference>
<accession>A0A497YC50</accession>
<dbReference type="AlphaFoldDB" id="A0A497YC50"/>
<feature type="DNA-binding region" description="H-T-H motif" evidence="2">
    <location>
        <begin position="44"/>
        <end position="63"/>
    </location>
</feature>
<organism evidence="4 6">
    <name type="scientific">Pedobacter alluvionis</name>
    <dbReference type="NCBI Taxonomy" id="475253"/>
    <lineage>
        <taxon>Bacteria</taxon>
        <taxon>Pseudomonadati</taxon>
        <taxon>Bacteroidota</taxon>
        <taxon>Sphingobacteriia</taxon>
        <taxon>Sphingobacteriales</taxon>
        <taxon>Sphingobacteriaceae</taxon>
        <taxon>Pedobacter</taxon>
    </lineage>
</organism>
<evidence type="ECO:0000313" key="6">
    <source>
        <dbReference type="Proteomes" id="UP000273898"/>
    </source>
</evidence>
<protein>
    <submittedName>
        <fullName evidence="4">TetR family transcriptional regulator</fullName>
    </submittedName>
    <submittedName>
        <fullName evidence="5">TetR/AcrR family transcriptional regulator</fullName>
    </submittedName>
</protein>
<reference evidence="4 6" key="1">
    <citation type="submission" date="2018-10" db="EMBL/GenBank/DDBJ databases">
        <title>Genomic Encyclopedia of Archaeal and Bacterial Type Strains, Phase II (KMG-II): from individual species to whole genera.</title>
        <authorList>
            <person name="Goeker M."/>
        </authorList>
    </citation>
    <scope>NUCLEOTIDE SEQUENCE [LARGE SCALE GENOMIC DNA]</scope>
    <source>
        <strain evidence="4 6">DSM 19624</strain>
    </source>
</reference>